<proteinExistence type="predicted"/>
<protein>
    <submittedName>
        <fullName evidence="1">Protein KlcB</fullName>
    </submittedName>
</protein>
<gene>
    <name evidence="1" type="primary">klcB</name>
    <name evidence="1" type="ORF">LMG3415_05160</name>
</gene>
<name>A0ABM8LKC1_9BURK</name>
<organism evidence="1 2">
    <name type="scientific">Achromobacter mucicolens</name>
    <dbReference type="NCBI Taxonomy" id="1389922"/>
    <lineage>
        <taxon>Bacteria</taxon>
        <taxon>Pseudomonadati</taxon>
        <taxon>Pseudomonadota</taxon>
        <taxon>Betaproteobacteria</taxon>
        <taxon>Burkholderiales</taxon>
        <taxon>Alcaligenaceae</taxon>
        <taxon>Achromobacter</taxon>
    </lineage>
</organism>
<reference evidence="1 2" key="1">
    <citation type="submission" date="2020-04" db="EMBL/GenBank/DDBJ databases">
        <authorList>
            <person name="De Canck E."/>
        </authorList>
    </citation>
    <scope>NUCLEOTIDE SEQUENCE [LARGE SCALE GENOMIC DNA]</scope>
    <source>
        <strain evidence="1 2">LMG 3415</strain>
    </source>
</reference>
<evidence type="ECO:0000313" key="2">
    <source>
        <dbReference type="Proteomes" id="UP000507140"/>
    </source>
</evidence>
<dbReference type="EMBL" id="CADIKR010000008">
    <property type="protein sequence ID" value="CAB3914568.1"/>
    <property type="molecule type" value="Genomic_DNA"/>
</dbReference>
<comment type="caution">
    <text evidence="1">The sequence shown here is derived from an EMBL/GenBank/DDBJ whole genome shotgun (WGS) entry which is preliminary data.</text>
</comment>
<keyword evidence="2" id="KW-1185">Reference proteome</keyword>
<dbReference type="Proteomes" id="UP000507140">
    <property type="component" value="Unassembled WGS sequence"/>
</dbReference>
<accession>A0ABM8LKC1</accession>
<evidence type="ECO:0000313" key="1">
    <source>
        <dbReference type="EMBL" id="CAB3914568.1"/>
    </source>
</evidence>
<dbReference type="RefSeq" id="WP_104654194.1">
    <property type="nucleotide sequence ID" value="NZ_CADIKR010000008.1"/>
</dbReference>
<sequence length="225" mass="24837">MTSKYKSKLETREAAEHRALMDRAEQLPGGREDLLAEARKAIDRLNEAVMAGDAPGVADAFRTYDAVVWRLNGDTFFASRDCWNPEAGGHVVDRHCAATPGQEPLWGQKGEFLISVQGMRARVEIKEGFGPQHVSIHFHAVDVHRPFISETGFLSAFDNVRLGKSPREAVEAIFQEKMSKRPIYLTPSAVRSCSSNPVPDWLERKLGDFACAPVEDAAGQLGLGF</sequence>